<evidence type="ECO:0000259" key="5">
    <source>
        <dbReference type="Pfam" id="PF00884"/>
    </source>
</evidence>
<keyword evidence="2" id="KW-0479">Metal-binding</keyword>
<evidence type="ECO:0000313" key="6">
    <source>
        <dbReference type="EMBL" id="SHN33042.1"/>
    </source>
</evidence>
<dbReference type="GO" id="GO:0046872">
    <property type="term" value="F:metal ion binding"/>
    <property type="evidence" value="ECO:0007669"/>
    <property type="project" value="UniProtKB-KW"/>
</dbReference>
<dbReference type="InterPro" id="IPR050738">
    <property type="entry name" value="Sulfatase"/>
</dbReference>
<protein>
    <submittedName>
        <fullName evidence="6">Arylsulfatase A</fullName>
    </submittedName>
</protein>
<dbReference type="STRING" id="388280.SAMN04488057_12116"/>
<dbReference type="GO" id="GO:0004065">
    <property type="term" value="F:arylsulfatase activity"/>
    <property type="evidence" value="ECO:0007669"/>
    <property type="project" value="TreeGrafter"/>
</dbReference>
<sequence>MNYKKTVDFTLIIYFLIVAGSSGHQTKPPNIILIMADDLGWGDVGFNGNKRIKTPELDAMARNGLVMSRFYAASAVCSPTRGSFLTGRHPERYGITHANTGHMKPQEQTIAEILKSKGYTTGHFGKWHLGTLTVKEKDANRGGPGGAAHYAPPWENGFDVCFSTESKVPTWDPMVTPASDAQDIGNRTPGEHFGTYYWSGENQKVTDNLEGDDSRVIMDRVIPFIDTASASGKPFLSVIWFHTPHLPVLAGPAYRSRYPDYSEDQQHYYGSISAMDDQIGRLRRFIRAKGLAENTLIWFCSDNGPEGPAAVNRTQGSSGPFRGRKRSLYEGGIRVPGLVEWPAQIKPGQHTGLPVSTSDIFPTLLSVLGLDTNQDILPVDGIDILPLVREEVEDRPSSIAFRFQNQQAIMDNRYKLYSSDNGDNFALFDLYEDPGEATDIASSNPQIVSAMARELKNWLISCEESNRGMDY</sequence>
<dbReference type="EMBL" id="FRCY01000021">
    <property type="protein sequence ID" value="SHN33042.1"/>
    <property type="molecule type" value="Genomic_DNA"/>
</dbReference>
<dbReference type="PANTHER" id="PTHR42693">
    <property type="entry name" value="ARYLSULFATASE FAMILY MEMBER"/>
    <property type="match status" value="1"/>
</dbReference>
<dbReference type="AlphaFoldDB" id="A0A1M7QNU4"/>
<comment type="similarity">
    <text evidence="1">Belongs to the sulfatase family.</text>
</comment>
<evidence type="ECO:0000256" key="2">
    <source>
        <dbReference type="ARBA" id="ARBA00022723"/>
    </source>
</evidence>
<dbReference type="Gene3D" id="3.30.1120.10">
    <property type="match status" value="1"/>
</dbReference>
<reference evidence="6 7" key="1">
    <citation type="submission" date="2016-11" db="EMBL/GenBank/DDBJ databases">
        <authorList>
            <person name="Jaros S."/>
            <person name="Januszkiewicz K."/>
            <person name="Wedrychowicz H."/>
        </authorList>
    </citation>
    <scope>NUCLEOTIDE SEQUENCE [LARGE SCALE GENOMIC DNA]</scope>
    <source>
        <strain evidence="6 7">CGMCC 1.6102</strain>
    </source>
</reference>
<dbReference type="Pfam" id="PF00884">
    <property type="entry name" value="Sulfatase"/>
    <property type="match status" value="1"/>
</dbReference>
<dbReference type="RefSeq" id="WP_073097863.1">
    <property type="nucleotide sequence ID" value="NZ_FRCY01000021.1"/>
</dbReference>
<name>A0A1M7QNU4_9BACT</name>
<proteinExistence type="inferred from homology"/>
<dbReference type="PROSITE" id="PS00523">
    <property type="entry name" value="SULFATASE_1"/>
    <property type="match status" value="1"/>
</dbReference>
<keyword evidence="7" id="KW-1185">Reference proteome</keyword>
<dbReference type="PANTHER" id="PTHR42693:SF53">
    <property type="entry name" value="ENDO-4-O-SULFATASE"/>
    <property type="match status" value="1"/>
</dbReference>
<dbReference type="SUPFAM" id="SSF53649">
    <property type="entry name" value="Alkaline phosphatase-like"/>
    <property type="match status" value="1"/>
</dbReference>
<dbReference type="Proteomes" id="UP000184513">
    <property type="component" value="Unassembled WGS sequence"/>
</dbReference>
<keyword evidence="3" id="KW-0378">Hydrolase</keyword>
<gene>
    <name evidence="6" type="ORF">SAMN04488057_12116</name>
</gene>
<feature type="domain" description="Sulfatase N-terminal" evidence="5">
    <location>
        <begin position="29"/>
        <end position="369"/>
    </location>
</feature>
<evidence type="ECO:0000256" key="3">
    <source>
        <dbReference type="ARBA" id="ARBA00022801"/>
    </source>
</evidence>
<dbReference type="InterPro" id="IPR017850">
    <property type="entry name" value="Alkaline_phosphatase_core_sf"/>
</dbReference>
<accession>A0A1M7QNU4</accession>
<dbReference type="InterPro" id="IPR024607">
    <property type="entry name" value="Sulfatase_CS"/>
</dbReference>
<evidence type="ECO:0000256" key="4">
    <source>
        <dbReference type="ARBA" id="ARBA00022837"/>
    </source>
</evidence>
<dbReference type="Gene3D" id="3.40.720.10">
    <property type="entry name" value="Alkaline Phosphatase, subunit A"/>
    <property type="match status" value="1"/>
</dbReference>
<evidence type="ECO:0000256" key="1">
    <source>
        <dbReference type="ARBA" id="ARBA00008779"/>
    </source>
</evidence>
<keyword evidence="4" id="KW-0106">Calcium</keyword>
<dbReference type="InterPro" id="IPR000917">
    <property type="entry name" value="Sulfatase_N"/>
</dbReference>
<dbReference type="OrthoDB" id="816642at2"/>
<organism evidence="6 7">
    <name type="scientific">Cyclobacterium lianum</name>
    <dbReference type="NCBI Taxonomy" id="388280"/>
    <lineage>
        <taxon>Bacteria</taxon>
        <taxon>Pseudomonadati</taxon>
        <taxon>Bacteroidota</taxon>
        <taxon>Cytophagia</taxon>
        <taxon>Cytophagales</taxon>
        <taxon>Cyclobacteriaceae</taxon>
        <taxon>Cyclobacterium</taxon>
    </lineage>
</organism>
<evidence type="ECO:0000313" key="7">
    <source>
        <dbReference type="Proteomes" id="UP000184513"/>
    </source>
</evidence>